<dbReference type="AlphaFoldDB" id="A0A084G690"/>
<sequence length="985" mass="110745">MSPVSPSRSGGSQSGGSPPHRSPSRGQSPSRSRAGSTSGSTSGEKPQNPFGPGLGFDPAKPEQAPKERRNTRVDLPPEAYMKSPIDGRFAKRPGFNTRGKPAKVDINQFAVTAFRQPMPKVYQYDITISPVPKLELALIKKLWHHEKVQRELTKKPAKWLYDGNKLAWSTVLIDRGEMRLHIDLDEGRPNNRGTNKFYFIMKKTTTIQMSALNAYLSGRVAWDNTVLECMNFLDHLIRQWPSENLISIKRNFYRESDKRFPLSGYNEVAMGAYASIRLCQSIATGGTGLGINVDVANTAMWAGGQTLLELVNAYLPMVDKSYRNLSPIGQAKALRPTQTSVRGEIKPSSAFLNLKRFHKLKFTMIHQERKAGQRQGEGKQHTLFRFVYDSKFGTEGATAQTVTFEVHGRRVTVADYFKEKYNCPLRFPGFPIIETTKKGCYVPIELCYILPMQRFPFKLDGTDTAKMIKIAVTRPPARRNNIMDRFSSLDYSRDPYLKEFGLKVDSNFTRTDACILPPPTIQFGSGKHNPGLAGRWDLRGKKFFVANKRALRAWGFISFDKRITGPVVQAFARTFKQTYKNHGGNITGEPMFWDESQSPNCAEALKKAHDALVNKFKAAPDLIFCILRKDGEDLYVRLKKSADCRLAVLTQMLISDHVNKNNPQYHSNVCMKVNAKLGGATSRVYNSLPSPPFFKVPTMVIGVDVSHSSPGIDAPSMASMVMSIDDNACRYAAGVQTNGHRVEMLTRQNIEGFFKTLIPEVQKEVKQRPQHLYYFRDGVSEGQFAQVIEYEVQAMKELLGNRGVHPKFTVIVATKRHHIRFFPADSQRDKNNNPVPGTLVERDVTHPFHWDFYLCSHVAIQGTARPVHYHVILDEANCKPDELQRMIYEQCYTYARSTTSVSLHPAVYYAHLASSRARAHERIPTSSGPRTGPDAVKEAIRSMAQGDTPWNPPRGTDAAPLLGMGSGDDAHKENKSYFPGTMWYI</sequence>
<dbReference type="PROSITE" id="PS50821">
    <property type="entry name" value="PAZ"/>
    <property type="match status" value="1"/>
</dbReference>
<dbReference type="Gene3D" id="2.170.260.10">
    <property type="entry name" value="paz domain"/>
    <property type="match status" value="1"/>
</dbReference>
<evidence type="ECO:0000259" key="3">
    <source>
        <dbReference type="PROSITE" id="PS50822"/>
    </source>
</evidence>
<feature type="compositionally biased region" description="Low complexity" evidence="1">
    <location>
        <begin position="1"/>
        <end position="43"/>
    </location>
</feature>
<dbReference type="Pfam" id="PF16486">
    <property type="entry name" value="ArgoN"/>
    <property type="match status" value="1"/>
</dbReference>
<dbReference type="KEGG" id="sapo:SAPIO_CDS5279"/>
<evidence type="ECO:0000259" key="2">
    <source>
        <dbReference type="PROSITE" id="PS50821"/>
    </source>
</evidence>
<dbReference type="EMBL" id="JOWA01000098">
    <property type="protein sequence ID" value="KEZ42852.1"/>
    <property type="molecule type" value="Genomic_DNA"/>
</dbReference>
<dbReference type="Pfam" id="PF02171">
    <property type="entry name" value="Piwi"/>
    <property type="match status" value="1"/>
</dbReference>
<dbReference type="InterPro" id="IPR003100">
    <property type="entry name" value="PAZ_dom"/>
</dbReference>
<protein>
    <submittedName>
        <fullName evidence="4">Piwi domain-containing protein</fullName>
    </submittedName>
</protein>
<evidence type="ECO:0000313" key="4">
    <source>
        <dbReference type="EMBL" id="KEZ42852.1"/>
    </source>
</evidence>
<dbReference type="VEuPathDB" id="FungiDB:SAPIO_CDS5279"/>
<dbReference type="Pfam" id="PF16488">
    <property type="entry name" value="ArgoL2"/>
    <property type="match status" value="1"/>
</dbReference>
<dbReference type="InterPro" id="IPR032474">
    <property type="entry name" value="Argonaute_N"/>
</dbReference>
<dbReference type="SMART" id="SM01163">
    <property type="entry name" value="DUF1785"/>
    <property type="match status" value="1"/>
</dbReference>
<dbReference type="InterPro" id="IPR032472">
    <property type="entry name" value="ArgoL2"/>
</dbReference>
<name>A0A084G690_PSEDA</name>
<dbReference type="InterPro" id="IPR014811">
    <property type="entry name" value="ArgoL1"/>
</dbReference>
<dbReference type="Gene3D" id="3.40.50.2300">
    <property type="match status" value="1"/>
</dbReference>
<dbReference type="SUPFAM" id="SSF101690">
    <property type="entry name" value="PAZ domain"/>
    <property type="match status" value="1"/>
</dbReference>
<dbReference type="PANTHER" id="PTHR22891">
    <property type="entry name" value="EUKARYOTIC TRANSLATION INITIATION FACTOR 2C"/>
    <property type="match status" value="1"/>
</dbReference>
<dbReference type="RefSeq" id="XP_016642651.1">
    <property type="nucleotide sequence ID" value="XM_016787636.1"/>
</dbReference>
<dbReference type="OrthoDB" id="10252740at2759"/>
<dbReference type="Proteomes" id="UP000028545">
    <property type="component" value="Unassembled WGS sequence"/>
</dbReference>
<dbReference type="Pfam" id="PF08699">
    <property type="entry name" value="ArgoL1"/>
    <property type="match status" value="1"/>
</dbReference>
<accession>A0A084G690</accession>
<dbReference type="InterPro" id="IPR032473">
    <property type="entry name" value="Argonaute_Mid_dom"/>
</dbReference>
<dbReference type="Pfam" id="PF02170">
    <property type="entry name" value="PAZ"/>
    <property type="match status" value="1"/>
</dbReference>
<dbReference type="HOGENOM" id="CLU_004544_4_3_1"/>
<dbReference type="InterPro" id="IPR045246">
    <property type="entry name" value="Piwi_ago-like"/>
</dbReference>
<dbReference type="SUPFAM" id="SSF53098">
    <property type="entry name" value="Ribonuclease H-like"/>
    <property type="match status" value="1"/>
</dbReference>
<proteinExistence type="predicted"/>
<dbReference type="SMART" id="SM00950">
    <property type="entry name" value="Piwi"/>
    <property type="match status" value="1"/>
</dbReference>
<dbReference type="Pfam" id="PF16487">
    <property type="entry name" value="ArgoMid"/>
    <property type="match status" value="1"/>
</dbReference>
<feature type="domain" description="Piwi" evidence="3">
    <location>
        <begin position="622"/>
        <end position="922"/>
    </location>
</feature>
<feature type="compositionally biased region" description="Basic and acidic residues" evidence="1">
    <location>
        <begin position="59"/>
        <end position="72"/>
    </location>
</feature>
<dbReference type="InterPro" id="IPR036397">
    <property type="entry name" value="RNaseH_sf"/>
</dbReference>
<dbReference type="InterPro" id="IPR036085">
    <property type="entry name" value="PAZ_dom_sf"/>
</dbReference>
<feature type="domain" description="PAZ" evidence="2">
    <location>
        <begin position="347"/>
        <end position="451"/>
    </location>
</feature>
<gene>
    <name evidence="4" type="ORF">SAPIO_CDS5279</name>
</gene>
<organism evidence="4 5">
    <name type="scientific">Pseudallescheria apiosperma</name>
    <name type="common">Scedosporium apiospermum</name>
    <dbReference type="NCBI Taxonomy" id="563466"/>
    <lineage>
        <taxon>Eukaryota</taxon>
        <taxon>Fungi</taxon>
        <taxon>Dikarya</taxon>
        <taxon>Ascomycota</taxon>
        <taxon>Pezizomycotina</taxon>
        <taxon>Sordariomycetes</taxon>
        <taxon>Hypocreomycetidae</taxon>
        <taxon>Microascales</taxon>
        <taxon>Microascaceae</taxon>
        <taxon>Scedosporium</taxon>
    </lineage>
</organism>
<evidence type="ECO:0000256" key="1">
    <source>
        <dbReference type="SAM" id="MobiDB-lite"/>
    </source>
</evidence>
<dbReference type="GO" id="GO:0003723">
    <property type="term" value="F:RNA binding"/>
    <property type="evidence" value="ECO:0007669"/>
    <property type="project" value="InterPro"/>
</dbReference>
<dbReference type="GeneID" id="27724351"/>
<dbReference type="InterPro" id="IPR003165">
    <property type="entry name" value="Piwi"/>
</dbReference>
<dbReference type="InterPro" id="IPR012337">
    <property type="entry name" value="RNaseH-like_sf"/>
</dbReference>
<dbReference type="CDD" id="cd02846">
    <property type="entry name" value="PAZ_argonaute_like"/>
    <property type="match status" value="1"/>
</dbReference>
<dbReference type="Gene3D" id="3.30.420.10">
    <property type="entry name" value="Ribonuclease H-like superfamily/Ribonuclease H"/>
    <property type="match status" value="1"/>
</dbReference>
<dbReference type="PROSITE" id="PS50822">
    <property type="entry name" value="PIWI"/>
    <property type="match status" value="1"/>
</dbReference>
<dbReference type="OMA" id="CFAQQQH"/>
<reference evidence="4 5" key="1">
    <citation type="journal article" date="2014" name="Genome Announc.">
        <title>Draft genome sequence of the pathogenic fungus Scedosporium apiospermum.</title>
        <authorList>
            <person name="Vandeputte P."/>
            <person name="Ghamrawi S."/>
            <person name="Rechenmann M."/>
            <person name="Iltis A."/>
            <person name="Giraud S."/>
            <person name="Fleury M."/>
            <person name="Thornton C."/>
            <person name="Delhaes L."/>
            <person name="Meyer W."/>
            <person name="Papon N."/>
            <person name="Bouchara J.P."/>
        </authorList>
    </citation>
    <scope>NUCLEOTIDE SEQUENCE [LARGE SCALE GENOMIC DNA]</scope>
    <source>
        <strain evidence="4 5">IHEM 14462</strain>
    </source>
</reference>
<dbReference type="CDD" id="cd04657">
    <property type="entry name" value="Piwi_ago-like"/>
    <property type="match status" value="1"/>
</dbReference>
<feature type="region of interest" description="Disordered" evidence="1">
    <location>
        <begin position="1"/>
        <end position="96"/>
    </location>
</feature>
<keyword evidence="5" id="KW-1185">Reference proteome</keyword>
<evidence type="ECO:0000313" key="5">
    <source>
        <dbReference type="Proteomes" id="UP000028545"/>
    </source>
</evidence>
<comment type="caution">
    <text evidence="4">The sequence shown here is derived from an EMBL/GenBank/DDBJ whole genome shotgun (WGS) entry which is preliminary data.</text>
</comment>